<evidence type="ECO:0000256" key="1">
    <source>
        <dbReference type="ARBA" id="ARBA00022581"/>
    </source>
</evidence>
<evidence type="ECO:0000256" key="2">
    <source>
        <dbReference type="SAM" id="MobiDB-lite"/>
    </source>
</evidence>
<proteinExistence type="predicted"/>
<reference evidence="5 6" key="1">
    <citation type="submission" date="2016-10" db="EMBL/GenBank/DDBJ databases">
        <authorList>
            <person name="de Groot N.N."/>
        </authorList>
    </citation>
    <scope>NUCLEOTIDE SEQUENCE [LARGE SCALE GENOMIC DNA]</scope>
    <source>
        <strain evidence="5 6">DSM 15345</strain>
    </source>
</reference>
<dbReference type="RefSeq" id="WP_139284009.1">
    <property type="nucleotide sequence ID" value="NZ_FNQM01000003.1"/>
</dbReference>
<keyword evidence="1" id="KW-0945">Host-virus interaction</keyword>
<feature type="compositionally biased region" description="Pro residues" evidence="2">
    <location>
        <begin position="388"/>
        <end position="426"/>
    </location>
</feature>
<dbReference type="EMBL" id="FNQM01000003">
    <property type="protein sequence ID" value="SEA20107.1"/>
    <property type="molecule type" value="Genomic_DNA"/>
</dbReference>
<feature type="chain" id="PRO_5011782513" evidence="3">
    <location>
        <begin position="27"/>
        <end position="1089"/>
    </location>
</feature>
<feature type="region of interest" description="Disordered" evidence="2">
    <location>
        <begin position="252"/>
        <end position="433"/>
    </location>
</feature>
<evidence type="ECO:0000259" key="4">
    <source>
        <dbReference type="Pfam" id="PF04773"/>
    </source>
</evidence>
<dbReference type="OrthoDB" id="9773411at2"/>
<accession>A0A1H3Z8U9</accession>
<evidence type="ECO:0000313" key="5">
    <source>
        <dbReference type="EMBL" id="SEA20107.1"/>
    </source>
</evidence>
<dbReference type="STRING" id="89524.SAMN05444370_103442"/>
<dbReference type="Proteomes" id="UP000198703">
    <property type="component" value="Unassembled WGS sequence"/>
</dbReference>
<protein>
    <submittedName>
        <fullName evidence="5">FecR family protein</fullName>
    </submittedName>
</protein>
<keyword evidence="3" id="KW-0732">Signal</keyword>
<organism evidence="5 6">
    <name type="scientific">Rubrimonas cliftonensis</name>
    <dbReference type="NCBI Taxonomy" id="89524"/>
    <lineage>
        <taxon>Bacteria</taxon>
        <taxon>Pseudomonadati</taxon>
        <taxon>Pseudomonadota</taxon>
        <taxon>Alphaproteobacteria</taxon>
        <taxon>Rhodobacterales</taxon>
        <taxon>Paracoccaceae</taxon>
        <taxon>Rubrimonas</taxon>
    </lineage>
</organism>
<feature type="compositionally biased region" description="Pro residues" evidence="2">
    <location>
        <begin position="299"/>
        <end position="380"/>
    </location>
</feature>
<sequence length="1089" mass="109324">MPRRGHPSRLASRAALAVALSAAQFAAQPDPAIAQGGRSIGSVAAANADIVGTPPEAETRRLLPGTGLIQDERIETSSLGAGQFLFLDQTALSVWPNSRIVLDRYVYDPDRRAGEIAVTVTQGVLRFIGGRISKTSDVEIRTPNAVVSVRGGMAQIEVTPEGTRAMHIAGEYTRIGGVTLSRSSATAVVRTGETQAVFEGVGDGAAVSRMYGGKLGEGDGGAAQGVTASDVEQIVAQSGVAALGSGDLAATSAAPVSTLGRRAPETRESGEIIASKGSAQAVLANSAAPATPERAAEAPSPPNPSPPVPSPPTPSPPVPSPPVPSPPTPSPPTPSPPASAPPLEPKPNPAPSPKPAPEPTPEPAPTPPQQPGAQPTPEPQPESRPEPQPEPQPTPGPQPEPAPQPQPDPEPQADPEPQPGPSPTPPRTLSFSGAFFWTGDAGFTDAAGRAVAAPARNGLVARPGGGVRFTNFIGAPEGGEPSGVTAETPGGGGVEIPQIAGLVRGEQVRDARAGAFVRFADPGVFSLDGFRATDSGEPLLTLAFFGAPTPRADWAGTSGDGVQTRRYALSSDLLRDRVAPGPADVADIPGAAPTLIFVGERGAPAIRDPAEGLGASSPTASVWMLGQFVLEGEGAAQRSALAVMTAPAGPNAAGLPDVAGRALLFTRLDAADAPGFGAIPFAALDPGDGSTTFGEGGAHFVLGQGSPETTIEAATFEQWSNAAPLDAVFGDVRLATLAETRVVAADARIALAAPIAATDLAATAAPGLDAALTGGFAAAHGTSFRGFEPAGAQVGRPYLVATGAPTDVVLGFDPARNAVAAEFGGLHATRGDARIDDARLVFGGAGASAMRDDRTFAASTPAGAAGLLTGGALSADGVEPPARPDAQGRQQAFSGALASSGLVGDGGLLDASRSAPEHLRWGWWAGELDVGADDPTAPVAAERERLHAGSWVAGVLSDLADVRAATHSARYDGLALGHVVEPGAGAAYVEGGSYRLQYDFGARVGKAHISGILDQTFISVVTEAGGTVGAHYGGAFTNVANGGSGRLDGAFFTAGDDPTAATAGRFSLTATTPAGAAAEVTGIFGADRR</sequence>
<keyword evidence="6" id="KW-1185">Reference proteome</keyword>
<name>A0A1H3Z8U9_9RHOB</name>
<feature type="signal peptide" evidence="3">
    <location>
        <begin position="1"/>
        <end position="26"/>
    </location>
</feature>
<dbReference type="PANTHER" id="PTHR13037">
    <property type="entry name" value="FORMIN"/>
    <property type="match status" value="1"/>
</dbReference>
<dbReference type="AlphaFoldDB" id="A0A1H3Z8U9"/>
<evidence type="ECO:0000313" key="6">
    <source>
        <dbReference type="Proteomes" id="UP000198703"/>
    </source>
</evidence>
<dbReference type="InterPro" id="IPR006860">
    <property type="entry name" value="FecR"/>
</dbReference>
<evidence type="ECO:0000256" key="3">
    <source>
        <dbReference type="SAM" id="SignalP"/>
    </source>
</evidence>
<feature type="domain" description="FecR protein" evidence="4">
    <location>
        <begin position="73"/>
        <end position="164"/>
    </location>
</feature>
<dbReference type="Pfam" id="PF04773">
    <property type="entry name" value="FecR"/>
    <property type="match status" value="1"/>
</dbReference>
<dbReference type="PANTHER" id="PTHR13037:SF24">
    <property type="entry name" value="POLYCOMB PROTEIN PCL-RELATED"/>
    <property type="match status" value="1"/>
</dbReference>
<feature type="compositionally biased region" description="Low complexity" evidence="2">
    <location>
        <begin position="284"/>
        <end position="293"/>
    </location>
</feature>
<gene>
    <name evidence="5" type="ORF">SAMN05444370_103442</name>
</gene>